<dbReference type="RefSeq" id="WP_183329131.1">
    <property type="nucleotide sequence ID" value="NZ_JACHHK010000009.1"/>
</dbReference>
<name>A0A7W8FXK3_9FIRM</name>
<dbReference type="InterPro" id="IPR009195">
    <property type="entry name" value="Uncharacterised_YjbK"/>
</dbReference>
<dbReference type="AlphaFoldDB" id="A0A7W8FXK3"/>
<protein>
    <submittedName>
        <fullName evidence="2">Uncharacterized protein YjbK</fullName>
    </submittedName>
</protein>
<keyword evidence="3" id="KW-1185">Reference proteome</keyword>
<evidence type="ECO:0000313" key="2">
    <source>
        <dbReference type="EMBL" id="MBB5183835.1"/>
    </source>
</evidence>
<dbReference type="InterPro" id="IPR023577">
    <property type="entry name" value="CYTH_domain"/>
</dbReference>
<sequence length="184" mass="21886">MPKPIERELKILVQPDQYEKIIHSYDFTKPWQQTNTYYDTKNGYIHSLGGAMRIRTINDRHIFTLKIRTDSITHIELEKDIEAHTIDEIHDPEILHWLQEYHIPISEMNVITSFTTKRQTYTTEFAEISADHTVFPDHSDYEIEYEYRKEHDGISVFNQMLQKVGLTYTKNCPSKIARALHYNL</sequence>
<evidence type="ECO:0000259" key="1">
    <source>
        <dbReference type="PROSITE" id="PS51707"/>
    </source>
</evidence>
<proteinExistence type="predicted"/>
<dbReference type="Gene3D" id="2.40.320.10">
    <property type="entry name" value="Hypothetical Protein Pfu-838710-001"/>
    <property type="match status" value="1"/>
</dbReference>
<accession>A0A7W8FXK3</accession>
<dbReference type="CDD" id="cd07762">
    <property type="entry name" value="CYTH-like_Pase_1"/>
    <property type="match status" value="1"/>
</dbReference>
<organism evidence="2 3">
    <name type="scientific">Catenisphaera adipataccumulans</name>
    <dbReference type="NCBI Taxonomy" id="700500"/>
    <lineage>
        <taxon>Bacteria</taxon>
        <taxon>Bacillati</taxon>
        <taxon>Bacillota</taxon>
        <taxon>Erysipelotrichia</taxon>
        <taxon>Erysipelotrichales</taxon>
        <taxon>Erysipelotrichaceae</taxon>
        <taxon>Catenisphaera</taxon>
    </lineage>
</organism>
<comment type="caution">
    <text evidence="2">The sequence shown here is derived from an EMBL/GenBank/DDBJ whole genome shotgun (WGS) entry which is preliminary data.</text>
</comment>
<feature type="domain" description="CYTH" evidence="1">
    <location>
        <begin position="4"/>
        <end position="184"/>
    </location>
</feature>
<dbReference type="Proteomes" id="UP000539953">
    <property type="component" value="Unassembled WGS sequence"/>
</dbReference>
<dbReference type="SUPFAM" id="SSF55154">
    <property type="entry name" value="CYTH-like phosphatases"/>
    <property type="match status" value="1"/>
</dbReference>
<reference evidence="2 3" key="1">
    <citation type="submission" date="2020-08" db="EMBL/GenBank/DDBJ databases">
        <title>Genomic Encyclopedia of Type Strains, Phase IV (KMG-IV): sequencing the most valuable type-strain genomes for metagenomic binning, comparative biology and taxonomic classification.</title>
        <authorList>
            <person name="Goeker M."/>
        </authorList>
    </citation>
    <scope>NUCLEOTIDE SEQUENCE [LARGE SCALE GENOMIC DNA]</scope>
    <source>
        <strain evidence="2 3">DSM 25799</strain>
    </source>
</reference>
<dbReference type="PROSITE" id="PS51707">
    <property type="entry name" value="CYTH"/>
    <property type="match status" value="1"/>
</dbReference>
<dbReference type="InterPro" id="IPR033469">
    <property type="entry name" value="CYTH-like_dom_sf"/>
</dbReference>
<dbReference type="EMBL" id="JACHHK010000009">
    <property type="protein sequence ID" value="MBB5183835.1"/>
    <property type="molecule type" value="Genomic_DNA"/>
</dbReference>
<gene>
    <name evidence="2" type="ORF">HNQ47_001882</name>
</gene>
<evidence type="ECO:0000313" key="3">
    <source>
        <dbReference type="Proteomes" id="UP000539953"/>
    </source>
</evidence>
<dbReference type="Pfam" id="PF01928">
    <property type="entry name" value="CYTH"/>
    <property type="match status" value="1"/>
</dbReference>